<protein>
    <recommendedName>
        <fullName evidence="2">Endonuclease/exonuclease/phosphatase domain-containing protein</fullName>
    </recommendedName>
</protein>
<feature type="region of interest" description="Disordered" evidence="1">
    <location>
        <begin position="45"/>
        <end position="83"/>
    </location>
</feature>
<dbReference type="SUPFAM" id="SSF56219">
    <property type="entry name" value="DNase I-like"/>
    <property type="match status" value="1"/>
</dbReference>
<accession>A0A1D6L412</accession>
<dbReference type="OMA" id="HISRNCH"/>
<sequence>MPPPSALPAVSGENPATAQLLGLSALFAQLAAYSRVVSSPQFFTAPTPARSRAPNLPARPNAPAPPCAPPPLLPVASTGAARAGAKRRARAEKVVQPERHSTRLAQKASSNFVNMTDKAVQRKEIQNSLQPCSAAVKKEVQKKGLLNKTKAPISVAALRKLTLLGGLLIFVPWCYVCVVMASCGKNLVVMSWNVRGLGDSDKCVLVRDAIVSSSPAIACLQETKLSDVTVFKAASFLPSSLASNFLHIPAAGTRGGILTAWNENSLQLNSYIIRRHALTCCFTLLAVNVVIHITNVYAPSDHRDAPDFLQILQEIHSHIDGPWLILGDFNLIRNASEKNKGAVSRSLCNLFNSCIDRLSLRELPLLDSLFTWSNKRRFPTLARLDRAFTNSNHASAFPSTTLTSRLRPTSDHKPILVTMSTAVPKSTLFRFENAWLQCPSFLPSVLLEWQPDPAILDAAGRLAGCLKRTRSAAKNFGEDRVREGGDLNVTFADKFLKTHKSLSQTRREYVTTGHEMSTGFPRPPSSMPAGSGVRCFHDGGYRPRGNDWMASVLFDSGG</sequence>
<organism evidence="3">
    <name type="scientific">Zea mays</name>
    <name type="common">Maize</name>
    <dbReference type="NCBI Taxonomy" id="4577"/>
    <lineage>
        <taxon>Eukaryota</taxon>
        <taxon>Viridiplantae</taxon>
        <taxon>Streptophyta</taxon>
        <taxon>Embryophyta</taxon>
        <taxon>Tracheophyta</taxon>
        <taxon>Spermatophyta</taxon>
        <taxon>Magnoliopsida</taxon>
        <taxon>Liliopsida</taxon>
        <taxon>Poales</taxon>
        <taxon>Poaceae</taxon>
        <taxon>PACMAD clade</taxon>
        <taxon>Panicoideae</taxon>
        <taxon>Andropogonodae</taxon>
        <taxon>Andropogoneae</taxon>
        <taxon>Tripsacinae</taxon>
        <taxon>Zea</taxon>
    </lineage>
</organism>
<gene>
    <name evidence="3" type="ORF">ZEAMMB73_Zm00001d033997</name>
</gene>
<dbReference type="InParanoid" id="A0A1D6L412"/>
<dbReference type="EMBL" id="CM007647">
    <property type="protein sequence ID" value="ONM09154.1"/>
    <property type="molecule type" value="Genomic_DNA"/>
</dbReference>
<feature type="compositionally biased region" description="Low complexity" evidence="1">
    <location>
        <begin position="48"/>
        <end position="59"/>
    </location>
</feature>
<dbReference type="InterPro" id="IPR005135">
    <property type="entry name" value="Endo/exonuclease/phosphatase"/>
</dbReference>
<name>A0A1D6L412_MAIZE</name>
<evidence type="ECO:0000256" key="1">
    <source>
        <dbReference type="SAM" id="MobiDB-lite"/>
    </source>
</evidence>
<dbReference type="Gene3D" id="3.60.10.10">
    <property type="entry name" value="Endonuclease/exonuclease/phosphatase"/>
    <property type="match status" value="1"/>
</dbReference>
<dbReference type="SMR" id="A0A1D6L412"/>
<evidence type="ECO:0000259" key="2">
    <source>
        <dbReference type="Pfam" id="PF03372"/>
    </source>
</evidence>
<reference evidence="3" key="1">
    <citation type="submission" date="2015-12" db="EMBL/GenBank/DDBJ databases">
        <title>Update maize B73 reference genome by single molecule sequencing technologies.</title>
        <authorList>
            <consortium name="Maize Genome Sequencing Project"/>
            <person name="Ware D."/>
        </authorList>
    </citation>
    <scope>NUCLEOTIDE SEQUENCE [LARGE SCALE GENOMIC DNA]</scope>
    <source>
        <tissue evidence="3">Seedling</tissue>
    </source>
</reference>
<dbReference type="GO" id="GO:0003824">
    <property type="term" value="F:catalytic activity"/>
    <property type="evidence" value="ECO:0007669"/>
    <property type="project" value="InterPro"/>
</dbReference>
<feature type="domain" description="Endonuclease/exonuclease/phosphatase" evidence="2">
    <location>
        <begin position="190"/>
        <end position="412"/>
    </location>
</feature>
<dbReference type="AlphaFoldDB" id="A0A1D6L412"/>
<feature type="compositionally biased region" description="Pro residues" evidence="1">
    <location>
        <begin position="60"/>
        <end position="73"/>
    </location>
</feature>
<dbReference type="PANTHER" id="PTHR33710:SF48">
    <property type="entry name" value="OS02G0307075 PROTEIN"/>
    <property type="match status" value="1"/>
</dbReference>
<dbReference type="Pfam" id="PF03372">
    <property type="entry name" value="Exo_endo_phos"/>
    <property type="match status" value="1"/>
</dbReference>
<dbReference type="InterPro" id="IPR036691">
    <property type="entry name" value="Endo/exonu/phosph_ase_sf"/>
</dbReference>
<dbReference type="STRING" id="4577.A0A1D6L412"/>
<evidence type="ECO:0000313" key="3">
    <source>
        <dbReference type="EMBL" id="ONM09154.1"/>
    </source>
</evidence>
<dbReference type="PANTHER" id="PTHR33710">
    <property type="entry name" value="BNAC02G09200D PROTEIN"/>
    <property type="match status" value="1"/>
</dbReference>
<proteinExistence type="predicted"/>